<keyword evidence="7" id="KW-0902">Two-component regulatory system</keyword>
<feature type="domain" description="PAS" evidence="9">
    <location>
        <begin position="185"/>
        <end position="238"/>
    </location>
</feature>
<dbReference type="AlphaFoldDB" id="A0A542E0R3"/>
<organism evidence="10 11">
    <name type="scientific">Lapillicoccus jejuensis</name>
    <dbReference type="NCBI Taxonomy" id="402171"/>
    <lineage>
        <taxon>Bacteria</taxon>
        <taxon>Bacillati</taxon>
        <taxon>Actinomycetota</taxon>
        <taxon>Actinomycetes</taxon>
        <taxon>Micrococcales</taxon>
        <taxon>Intrasporangiaceae</taxon>
        <taxon>Lapillicoccus</taxon>
    </lineage>
</organism>
<dbReference type="InterPro" id="IPR035965">
    <property type="entry name" value="PAS-like_dom_sf"/>
</dbReference>
<dbReference type="PRINTS" id="PR00344">
    <property type="entry name" value="BCTRLSENSOR"/>
</dbReference>
<dbReference type="InterPro" id="IPR003661">
    <property type="entry name" value="HisK_dim/P_dom"/>
</dbReference>
<sequence>MTALDLPLAQEDAVALLTRQTGILERIAVGGPLVGVLTDVATTYEDLVPGSHCSVLLLDRVAGTLRHGAAPTLPTDYSAHIDGMAIGPDAGSCGTAAHTGLPVVADDIRSDPRWARYRSLADAAGLRACWSTPIRGRDGVCGTFAVYHHEPHLPSAREELLVARLTHLASVAIDHDAVVGALAVSEERFRRAFEDNAVGMALTTPQGEVTRVNHALVALLGRPEDELVGAALDDVVVPLAPRRRGARHEEYDATAGSPGGGPLDLVVAASPIMDARGLPRALSVNVLDVTAARAAERERRARAEAEVAAAAAESANRAKTDFVTALGHELRTPLQAITGFTELLATLDLPPDRRAEALRHIGGAAEHILTMVADVLDVSRIETRSLPLSLRDVPVEPVVADVLAMVAPLAAAERVTLHTAPMTTTVLVHADERRVRQILLNLVTNALRYHRPGGRVLVGWSVDEGQVRITVRDNGPGIAREHLGRLFVPFDRLGRDADGGVGLGLPLARGLTEAMAGSLEVHSTPGVGTTVCVDLPAGRG</sequence>
<accession>A0A542E0R3</accession>
<evidence type="ECO:0000259" key="9">
    <source>
        <dbReference type="PROSITE" id="PS50112"/>
    </source>
</evidence>
<dbReference type="RefSeq" id="WP_211355990.1">
    <property type="nucleotide sequence ID" value="NZ_BAAAPR010000003.1"/>
</dbReference>
<dbReference type="NCBIfam" id="TIGR00229">
    <property type="entry name" value="sensory_box"/>
    <property type="match status" value="1"/>
</dbReference>
<dbReference type="Proteomes" id="UP000317893">
    <property type="component" value="Unassembled WGS sequence"/>
</dbReference>
<dbReference type="InterPro" id="IPR036890">
    <property type="entry name" value="HATPase_C_sf"/>
</dbReference>
<dbReference type="SUPFAM" id="SSF47384">
    <property type="entry name" value="Homodimeric domain of signal transducing histidine kinase"/>
    <property type="match status" value="1"/>
</dbReference>
<dbReference type="PROSITE" id="PS50112">
    <property type="entry name" value="PAS"/>
    <property type="match status" value="1"/>
</dbReference>
<evidence type="ECO:0000256" key="5">
    <source>
        <dbReference type="ARBA" id="ARBA00022679"/>
    </source>
</evidence>
<dbReference type="Gene3D" id="3.30.450.20">
    <property type="entry name" value="PAS domain"/>
    <property type="match status" value="1"/>
</dbReference>
<dbReference type="InterPro" id="IPR003594">
    <property type="entry name" value="HATPase_dom"/>
</dbReference>
<dbReference type="EC" id="2.7.13.3" evidence="3"/>
<dbReference type="GO" id="GO:0005886">
    <property type="term" value="C:plasma membrane"/>
    <property type="evidence" value="ECO:0007669"/>
    <property type="project" value="UniProtKB-SubCell"/>
</dbReference>
<dbReference type="PANTHER" id="PTHR43047:SF72">
    <property type="entry name" value="OSMOSENSING HISTIDINE PROTEIN KINASE SLN1"/>
    <property type="match status" value="1"/>
</dbReference>
<dbReference type="InterPro" id="IPR005467">
    <property type="entry name" value="His_kinase_dom"/>
</dbReference>
<dbReference type="InterPro" id="IPR036097">
    <property type="entry name" value="HisK_dim/P_sf"/>
</dbReference>
<proteinExistence type="predicted"/>
<evidence type="ECO:0000256" key="3">
    <source>
        <dbReference type="ARBA" id="ARBA00012438"/>
    </source>
</evidence>
<dbReference type="GO" id="GO:0009927">
    <property type="term" value="F:histidine phosphotransfer kinase activity"/>
    <property type="evidence" value="ECO:0007669"/>
    <property type="project" value="TreeGrafter"/>
</dbReference>
<dbReference type="SUPFAM" id="SSF55781">
    <property type="entry name" value="GAF domain-like"/>
    <property type="match status" value="1"/>
</dbReference>
<dbReference type="InterPro" id="IPR003018">
    <property type="entry name" value="GAF"/>
</dbReference>
<feature type="domain" description="Histidine kinase" evidence="8">
    <location>
        <begin position="325"/>
        <end position="539"/>
    </location>
</feature>
<dbReference type="Gene3D" id="3.30.565.10">
    <property type="entry name" value="Histidine kinase-like ATPase, C-terminal domain"/>
    <property type="match status" value="1"/>
</dbReference>
<dbReference type="SMART" id="SM00091">
    <property type="entry name" value="PAS"/>
    <property type="match status" value="1"/>
</dbReference>
<dbReference type="Pfam" id="PF00989">
    <property type="entry name" value="PAS"/>
    <property type="match status" value="1"/>
</dbReference>
<dbReference type="CDD" id="cd00082">
    <property type="entry name" value="HisKA"/>
    <property type="match status" value="1"/>
</dbReference>
<keyword evidence="11" id="KW-1185">Reference proteome</keyword>
<dbReference type="GO" id="GO:0006355">
    <property type="term" value="P:regulation of DNA-templated transcription"/>
    <property type="evidence" value="ECO:0007669"/>
    <property type="project" value="InterPro"/>
</dbReference>
<dbReference type="Gene3D" id="1.10.287.130">
    <property type="match status" value="1"/>
</dbReference>
<comment type="caution">
    <text evidence="10">The sequence shown here is derived from an EMBL/GenBank/DDBJ whole genome shotgun (WGS) entry which is preliminary data.</text>
</comment>
<keyword evidence="5" id="KW-0808">Transferase</keyword>
<evidence type="ECO:0000256" key="1">
    <source>
        <dbReference type="ARBA" id="ARBA00000085"/>
    </source>
</evidence>
<dbReference type="PANTHER" id="PTHR43047">
    <property type="entry name" value="TWO-COMPONENT HISTIDINE PROTEIN KINASE"/>
    <property type="match status" value="1"/>
</dbReference>
<dbReference type="GO" id="GO:0000155">
    <property type="term" value="F:phosphorelay sensor kinase activity"/>
    <property type="evidence" value="ECO:0007669"/>
    <property type="project" value="InterPro"/>
</dbReference>
<evidence type="ECO:0000259" key="8">
    <source>
        <dbReference type="PROSITE" id="PS50109"/>
    </source>
</evidence>
<name>A0A542E0R3_9MICO</name>
<dbReference type="SMART" id="SM00388">
    <property type="entry name" value="HisKA"/>
    <property type="match status" value="1"/>
</dbReference>
<evidence type="ECO:0000256" key="2">
    <source>
        <dbReference type="ARBA" id="ARBA00004236"/>
    </source>
</evidence>
<dbReference type="PROSITE" id="PS50109">
    <property type="entry name" value="HIS_KIN"/>
    <property type="match status" value="1"/>
</dbReference>
<keyword evidence="4" id="KW-0597">Phosphoprotein</keyword>
<dbReference type="InterPro" id="IPR013767">
    <property type="entry name" value="PAS_fold"/>
</dbReference>
<evidence type="ECO:0000256" key="6">
    <source>
        <dbReference type="ARBA" id="ARBA00022777"/>
    </source>
</evidence>
<dbReference type="CDD" id="cd00075">
    <property type="entry name" value="HATPase"/>
    <property type="match status" value="1"/>
</dbReference>
<evidence type="ECO:0000256" key="7">
    <source>
        <dbReference type="ARBA" id="ARBA00023012"/>
    </source>
</evidence>
<comment type="subcellular location">
    <subcellularLocation>
        <location evidence="2">Cell membrane</location>
    </subcellularLocation>
</comment>
<protein>
    <recommendedName>
        <fullName evidence="3">histidine kinase</fullName>
        <ecNumber evidence="3">2.7.13.3</ecNumber>
    </recommendedName>
</protein>
<evidence type="ECO:0000313" key="10">
    <source>
        <dbReference type="EMBL" id="TQJ08784.1"/>
    </source>
</evidence>
<comment type="catalytic activity">
    <reaction evidence="1">
        <text>ATP + protein L-histidine = ADP + protein N-phospho-L-histidine.</text>
        <dbReference type="EC" id="2.7.13.3"/>
    </reaction>
</comment>
<dbReference type="CDD" id="cd00130">
    <property type="entry name" value="PAS"/>
    <property type="match status" value="1"/>
</dbReference>
<evidence type="ECO:0000256" key="4">
    <source>
        <dbReference type="ARBA" id="ARBA00022553"/>
    </source>
</evidence>
<dbReference type="Pfam" id="PF00512">
    <property type="entry name" value="HisKA"/>
    <property type="match status" value="1"/>
</dbReference>
<dbReference type="SMART" id="SM00387">
    <property type="entry name" value="HATPase_c"/>
    <property type="match status" value="1"/>
</dbReference>
<dbReference type="SUPFAM" id="SSF55785">
    <property type="entry name" value="PYP-like sensor domain (PAS domain)"/>
    <property type="match status" value="1"/>
</dbReference>
<reference evidence="10 11" key="1">
    <citation type="submission" date="2019-06" db="EMBL/GenBank/DDBJ databases">
        <title>Sequencing the genomes of 1000 actinobacteria strains.</title>
        <authorList>
            <person name="Klenk H.-P."/>
        </authorList>
    </citation>
    <scope>NUCLEOTIDE SEQUENCE [LARGE SCALE GENOMIC DNA]</scope>
    <source>
        <strain evidence="10 11">DSM 18607</strain>
    </source>
</reference>
<dbReference type="Pfam" id="PF02518">
    <property type="entry name" value="HATPase_c"/>
    <property type="match status" value="1"/>
</dbReference>
<evidence type="ECO:0000313" key="11">
    <source>
        <dbReference type="Proteomes" id="UP000317893"/>
    </source>
</evidence>
<gene>
    <name evidence="10" type="ORF">FB458_1876</name>
</gene>
<dbReference type="InterPro" id="IPR029016">
    <property type="entry name" value="GAF-like_dom_sf"/>
</dbReference>
<dbReference type="EMBL" id="VFMN01000001">
    <property type="protein sequence ID" value="TQJ08784.1"/>
    <property type="molecule type" value="Genomic_DNA"/>
</dbReference>
<dbReference type="Gene3D" id="3.30.450.40">
    <property type="match status" value="1"/>
</dbReference>
<dbReference type="SUPFAM" id="SSF55874">
    <property type="entry name" value="ATPase domain of HSP90 chaperone/DNA topoisomerase II/histidine kinase"/>
    <property type="match status" value="1"/>
</dbReference>
<dbReference type="SMART" id="SM00065">
    <property type="entry name" value="GAF"/>
    <property type="match status" value="1"/>
</dbReference>
<dbReference type="Pfam" id="PF13185">
    <property type="entry name" value="GAF_2"/>
    <property type="match status" value="1"/>
</dbReference>
<keyword evidence="6" id="KW-0418">Kinase</keyword>
<dbReference type="InterPro" id="IPR004358">
    <property type="entry name" value="Sig_transdc_His_kin-like_C"/>
</dbReference>
<dbReference type="InterPro" id="IPR000014">
    <property type="entry name" value="PAS"/>
</dbReference>